<keyword evidence="2" id="KW-1133">Transmembrane helix</keyword>
<dbReference type="InterPro" id="IPR004147">
    <property type="entry name" value="ABC1_dom"/>
</dbReference>
<dbReference type="PROSITE" id="PS50011">
    <property type="entry name" value="PROTEIN_KINASE_DOM"/>
    <property type="match status" value="1"/>
</dbReference>
<feature type="transmembrane region" description="Helical" evidence="2">
    <location>
        <begin position="495"/>
        <end position="518"/>
    </location>
</feature>
<comment type="caution">
    <text evidence="4">The sequence shown here is derived from an EMBL/GenBank/DDBJ whole genome shotgun (WGS) entry which is preliminary data.</text>
</comment>
<dbReference type="Pfam" id="PF03109">
    <property type="entry name" value="ABC1"/>
    <property type="match status" value="1"/>
</dbReference>
<keyword evidence="4" id="KW-0808">Transferase</keyword>
<accession>A0ABR8C8D8</accession>
<dbReference type="InterPro" id="IPR000719">
    <property type="entry name" value="Prot_kinase_dom"/>
</dbReference>
<keyword evidence="4" id="KW-0418">Kinase</keyword>
<evidence type="ECO:0000259" key="3">
    <source>
        <dbReference type="PROSITE" id="PS50011"/>
    </source>
</evidence>
<name>A0ABR8C8D8_9CYAN</name>
<evidence type="ECO:0000313" key="5">
    <source>
        <dbReference type="Proteomes" id="UP000618445"/>
    </source>
</evidence>
<keyword evidence="2" id="KW-0472">Membrane</keyword>
<dbReference type="EMBL" id="JACJQY010000008">
    <property type="protein sequence ID" value="MBD2316596.1"/>
    <property type="molecule type" value="Genomic_DNA"/>
</dbReference>
<gene>
    <name evidence="4" type="ORF">H6G05_07010</name>
</gene>
<dbReference type="CDD" id="cd05121">
    <property type="entry name" value="ABC1_ADCK3-like"/>
    <property type="match status" value="1"/>
</dbReference>
<dbReference type="SUPFAM" id="SSF56112">
    <property type="entry name" value="Protein kinase-like (PK-like)"/>
    <property type="match status" value="1"/>
</dbReference>
<comment type="similarity">
    <text evidence="1">Belongs to the protein kinase superfamily. ADCK protein kinase family.</text>
</comment>
<protein>
    <submittedName>
        <fullName evidence="4">AarF/ABC1/UbiB kinase family protein</fullName>
    </submittedName>
</protein>
<proteinExistence type="inferred from homology"/>
<evidence type="ECO:0000256" key="1">
    <source>
        <dbReference type="ARBA" id="ARBA00009670"/>
    </source>
</evidence>
<feature type="domain" description="Protein kinase" evidence="3">
    <location>
        <begin position="84"/>
        <end position="486"/>
    </location>
</feature>
<sequence length="522" mass="58310">MLTLGQSEHHYAPMPEILCSILIDLGPVYIKFGQLLSTRPDLLPATYIESLSHLQSNVPPVDWEAIAPVLQQNLPRPIEDIFDKIDPNAIAAGSIAQVHRATLKDGQQVALKIQRAGIEITVAEDMAVLKRIAVRLSGTEMGKRYNLVSLADEFAQSLHNELNFVQEASFTERLRENLAKGKWCNSKRITVPKVYRELTSAKILVLEWLDGTSLLKAELNGKNSLGNIESERHDLTRQLFRAFLQQYVVDGFFHADPHPGNLFYLQDGRAAILDCGMMGTLNPKLRESLVELLLAMLDFDAERCAQVTLQLANPLDSSKAINLRQIQTDYDNLLKKFYGLSLVDLKLGSALQDILQIAHNNNLRMPSSIGLLAKSITNLDGTGREFDNSVNIWDEMKPLMSDMFQQQLLGHNPMQAMLKTGLELKQLSLKAPRQVEFLLEQLSNETFRLNIHLQDLNALRTTIEDVSNRLTSGLIIGSLIIGAAFISTNQSSPQLLILSNGLFATASLLGLWLVFTILRTKR</sequence>
<dbReference type="PANTHER" id="PTHR10566:SF113">
    <property type="entry name" value="PROTEIN ACTIVITY OF BC1 COMPLEX KINASE 7, CHLOROPLASTIC"/>
    <property type="match status" value="1"/>
</dbReference>
<dbReference type="InterPro" id="IPR050154">
    <property type="entry name" value="UbiB_kinase"/>
</dbReference>
<dbReference type="PANTHER" id="PTHR10566">
    <property type="entry name" value="CHAPERONE-ACTIVITY OF BC1 COMPLEX CABC1 -RELATED"/>
    <property type="match status" value="1"/>
</dbReference>
<reference evidence="4 5" key="1">
    <citation type="journal article" date="2020" name="ISME J.">
        <title>Comparative genomics reveals insights into cyanobacterial evolution and habitat adaptation.</title>
        <authorList>
            <person name="Chen M.Y."/>
            <person name="Teng W.K."/>
            <person name="Zhao L."/>
            <person name="Hu C.X."/>
            <person name="Zhou Y.K."/>
            <person name="Han B.P."/>
            <person name="Song L.R."/>
            <person name="Shu W.S."/>
        </authorList>
    </citation>
    <scope>NUCLEOTIDE SEQUENCE [LARGE SCALE GENOMIC DNA]</scope>
    <source>
        <strain evidence="4 5">FACHB-1050</strain>
    </source>
</reference>
<dbReference type="Proteomes" id="UP000618445">
    <property type="component" value="Unassembled WGS sequence"/>
</dbReference>
<keyword evidence="2" id="KW-0812">Transmembrane</keyword>
<evidence type="ECO:0000313" key="4">
    <source>
        <dbReference type="EMBL" id="MBD2316596.1"/>
    </source>
</evidence>
<dbReference type="InterPro" id="IPR011009">
    <property type="entry name" value="Kinase-like_dom_sf"/>
</dbReference>
<evidence type="ECO:0000256" key="2">
    <source>
        <dbReference type="SAM" id="Phobius"/>
    </source>
</evidence>
<dbReference type="GO" id="GO:0016301">
    <property type="term" value="F:kinase activity"/>
    <property type="evidence" value="ECO:0007669"/>
    <property type="project" value="UniProtKB-KW"/>
</dbReference>
<keyword evidence="5" id="KW-1185">Reference proteome</keyword>
<organism evidence="4 5">
    <name type="scientific">Phormidium tenue FACHB-1050</name>
    <dbReference type="NCBI Taxonomy" id="2692857"/>
    <lineage>
        <taxon>Bacteria</taxon>
        <taxon>Bacillati</taxon>
        <taxon>Cyanobacteriota</taxon>
        <taxon>Cyanophyceae</taxon>
        <taxon>Oscillatoriophycideae</taxon>
        <taxon>Oscillatoriales</taxon>
        <taxon>Oscillatoriaceae</taxon>
        <taxon>Phormidium</taxon>
    </lineage>
</organism>